<keyword evidence="2" id="KW-1185">Reference proteome</keyword>
<comment type="caution">
    <text evidence="1">The sequence shown here is derived from an EMBL/GenBank/DDBJ whole genome shotgun (WGS) entry which is preliminary data.</text>
</comment>
<sequence length="79" mass="9143">MLEVCKEVCMAWRISHGVSAFEAVRFILHSCCKAPNFIFVSMLATNNSNQGVSNMEKEKKGKWKIEKEKQMLEERFTVD</sequence>
<dbReference type="Proteomes" id="UP001064489">
    <property type="component" value="Chromosome 11"/>
</dbReference>
<gene>
    <name evidence="1" type="ORF">LWI28_020135</name>
</gene>
<name>A0AAD5I7I3_ACENE</name>
<dbReference type="EMBL" id="JAJSOW010000108">
    <property type="protein sequence ID" value="KAI9154029.1"/>
    <property type="molecule type" value="Genomic_DNA"/>
</dbReference>
<organism evidence="1 2">
    <name type="scientific">Acer negundo</name>
    <name type="common">Box elder</name>
    <dbReference type="NCBI Taxonomy" id="4023"/>
    <lineage>
        <taxon>Eukaryota</taxon>
        <taxon>Viridiplantae</taxon>
        <taxon>Streptophyta</taxon>
        <taxon>Embryophyta</taxon>
        <taxon>Tracheophyta</taxon>
        <taxon>Spermatophyta</taxon>
        <taxon>Magnoliopsida</taxon>
        <taxon>eudicotyledons</taxon>
        <taxon>Gunneridae</taxon>
        <taxon>Pentapetalae</taxon>
        <taxon>rosids</taxon>
        <taxon>malvids</taxon>
        <taxon>Sapindales</taxon>
        <taxon>Sapindaceae</taxon>
        <taxon>Hippocastanoideae</taxon>
        <taxon>Acereae</taxon>
        <taxon>Acer</taxon>
    </lineage>
</organism>
<proteinExistence type="predicted"/>
<protein>
    <submittedName>
        <fullName evidence="1">Uncharacterized protein</fullName>
    </submittedName>
</protein>
<reference evidence="1" key="2">
    <citation type="submission" date="2023-02" db="EMBL/GenBank/DDBJ databases">
        <authorList>
            <person name="Swenson N.G."/>
            <person name="Wegrzyn J.L."/>
            <person name="Mcevoy S.L."/>
        </authorList>
    </citation>
    <scope>NUCLEOTIDE SEQUENCE</scope>
    <source>
        <strain evidence="1">91603</strain>
        <tissue evidence="1">Leaf</tissue>
    </source>
</reference>
<evidence type="ECO:0000313" key="1">
    <source>
        <dbReference type="EMBL" id="KAI9154029.1"/>
    </source>
</evidence>
<dbReference type="AlphaFoldDB" id="A0AAD5I7I3"/>
<accession>A0AAD5I7I3</accession>
<reference evidence="1" key="1">
    <citation type="journal article" date="2022" name="Plant J.">
        <title>Strategies of tolerance reflected in two North American maple genomes.</title>
        <authorList>
            <person name="McEvoy S.L."/>
            <person name="Sezen U.U."/>
            <person name="Trouern-Trend A."/>
            <person name="McMahon S.M."/>
            <person name="Schaberg P.G."/>
            <person name="Yang J."/>
            <person name="Wegrzyn J.L."/>
            <person name="Swenson N.G."/>
        </authorList>
    </citation>
    <scope>NUCLEOTIDE SEQUENCE</scope>
    <source>
        <strain evidence="1">91603</strain>
    </source>
</reference>
<evidence type="ECO:0000313" key="2">
    <source>
        <dbReference type="Proteomes" id="UP001064489"/>
    </source>
</evidence>